<protein>
    <recommendedName>
        <fullName evidence="4">Urease accessory protein UreD</fullName>
    </recommendedName>
</protein>
<accession>A0A2I1RIA5</accession>
<feature type="compositionally biased region" description="Polar residues" evidence="5">
    <location>
        <begin position="94"/>
        <end position="104"/>
    </location>
</feature>
<dbReference type="Pfam" id="PF01774">
    <property type="entry name" value="UreD"/>
    <property type="match status" value="1"/>
</dbReference>
<evidence type="ECO:0000256" key="3">
    <source>
        <dbReference type="ARBA" id="ARBA00023186"/>
    </source>
</evidence>
<dbReference type="GO" id="GO:0016151">
    <property type="term" value="F:nickel cation binding"/>
    <property type="evidence" value="ECO:0007669"/>
    <property type="project" value="UniProtKB-UniRule"/>
</dbReference>
<feature type="region of interest" description="Disordered" evidence="5">
    <location>
        <begin position="92"/>
        <end position="129"/>
    </location>
</feature>
<dbReference type="HAMAP" id="MF_01384">
    <property type="entry name" value="UreD"/>
    <property type="match status" value="1"/>
</dbReference>
<organism evidence="6 7">
    <name type="scientific">Faucicola osloensis</name>
    <name type="common">Moraxella osloensis</name>
    <dbReference type="NCBI Taxonomy" id="34062"/>
    <lineage>
        <taxon>Bacteria</taxon>
        <taxon>Pseudomonadati</taxon>
        <taxon>Pseudomonadota</taxon>
        <taxon>Gammaproteobacteria</taxon>
        <taxon>Moraxellales</taxon>
        <taxon>Moraxellaceae</taxon>
        <taxon>Faucicola</taxon>
    </lineage>
</organism>
<comment type="subunit">
    <text evidence="4">UreD, UreF and UreG form a complex that acts as a GTP-hydrolysis-dependent molecular chaperone, activating the urease apoprotein by helping to assemble the nickel containing metallocenter of UreC. The UreE protein probably delivers the nickel.</text>
</comment>
<dbReference type="EMBL" id="PKJS01000007">
    <property type="protein sequence ID" value="PKZ68853.1"/>
    <property type="molecule type" value="Genomic_DNA"/>
</dbReference>
<comment type="caution">
    <text evidence="6">The sequence shown here is derived from an EMBL/GenBank/DDBJ whole genome shotgun (WGS) entry which is preliminary data.</text>
</comment>
<evidence type="ECO:0000256" key="2">
    <source>
        <dbReference type="ARBA" id="ARBA00022988"/>
    </source>
</evidence>
<sequence>MTWHSVLTLAFDAQHAGEHARTNLVQRHHQGALRVQKALYPESGEQQGICHAIMLYPPAGIALGDKLDIDIGVKHHAHAVITTPGANKWYGNLPSYTANNQTDDSAPIKKPQKNQENQETQETQKNSNNYAAQNVTVYLQDDSRFEWLPQENCFYNASFAHATNQFFISPAASVIAWEINLLGREHHGERYSTGEMRLSNLFWRVDEQPKLLLADTLHHCAKHDWFGSPVGLNNHSVFASLWVVPSADAQKQLIEWVKQLRLFIDHHSLPVSCTQTGEVMIIRYLGDDVRQCFDSFGAVRGEIRTLMWQQASHLPRIWAT</sequence>
<comment type="function">
    <text evidence="4">Required for maturation of urease via the functional incorporation of the urease nickel metallocenter.</text>
</comment>
<dbReference type="PANTHER" id="PTHR33643">
    <property type="entry name" value="UREASE ACCESSORY PROTEIN D"/>
    <property type="match status" value="1"/>
</dbReference>
<keyword evidence="4" id="KW-0963">Cytoplasm</keyword>
<proteinExistence type="inferred from homology"/>
<gene>
    <name evidence="4" type="primary">ureD</name>
    <name evidence="6" type="ORF">CYJ96_06770</name>
</gene>
<keyword evidence="3 4" id="KW-0143">Chaperone</keyword>
<evidence type="ECO:0000256" key="5">
    <source>
        <dbReference type="SAM" id="MobiDB-lite"/>
    </source>
</evidence>
<keyword evidence="2 4" id="KW-0996">Nickel insertion</keyword>
<dbReference type="Proteomes" id="UP000234914">
    <property type="component" value="Unassembled WGS sequence"/>
</dbReference>
<dbReference type="InterPro" id="IPR002669">
    <property type="entry name" value="UreD"/>
</dbReference>
<evidence type="ECO:0000256" key="1">
    <source>
        <dbReference type="ARBA" id="ARBA00007177"/>
    </source>
</evidence>
<dbReference type="RefSeq" id="WP_101964415.1">
    <property type="nucleotide sequence ID" value="NZ_PKJS01000007.1"/>
</dbReference>
<comment type="subcellular location">
    <subcellularLocation>
        <location evidence="4">Cytoplasm</location>
    </subcellularLocation>
</comment>
<feature type="compositionally biased region" description="Low complexity" evidence="5">
    <location>
        <begin position="114"/>
        <end position="129"/>
    </location>
</feature>
<dbReference type="GO" id="GO:0005737">
    <property type="term" value="C:cytoplasm"/>
    <property type="evidence" value="ECO:0007669"/>
    <property type="project" value="UniProtKB-SubCell"/>
</dbReference>
<dbReference type="AlphaFoldDB" id="A0A2I1RIA5"/>
<dbReference type="PANTHER" id="PTHR33643:SF1">
    <property type="entry name" value="UREASE ACCESSORY PROTEIN D"/>
    <property type="match status" value="1"/>
</dbReference>
<evidence type="ECO:0000313" key="7">
    <source>
        <dbReference type="Proteomes" id="UP000234914"/>
    </source>
</evidence>
<name>A0A2I1RIA5_FAUOS</name>
<evidence type="ECO:0000313" key="6">
    <source>
        <dbReference type="EMBL" id="PKZ68853.1"/>
    </source>
</evidence>
<evidence type="ECO:0000256" key="4">
    <source>
        <dbReference type="HAMAP-Rule" id="MF_01384"/>
    </source>
</evidence>
<reference evidence="6 7" key="1">
    <citation type="submission" date="2017-12" db="EMBL/GenBank/DDBJ databases">
        <title>Phylogenetic diversity of female urinary microbiome.</title>
        <authorList>
            <person name="Thomas-White K."/>
            <person name="Wolfe A.J."/>
        </authorList>
    </citation>
    <scope>NUCLEOTIDE SEQUENCE [LARGE SCALE GENOMIC DNA]</scope>
    <source>
        <strain evidence="6 7">UMB0416</strain>
    </source>
</reference>
<comment type="similarity">
    <text evidence="1 4">Belongs to the UreD family.</text>
</comment>